<gene>
    <name evidence="1" type="ORF">V6N11_083133</name>
</gene>
<protein>
    <submittedName>
        <fullName evidence="1">Uncharacterized protein</fullName>
    </submittedName>
</protein>
<comment type="caution">
    <text evidence="1">The sequence shown here is derived from an EMBL/GenBank/DDBJ whole genome shotgun (WGS) entry which is preliminary data.</text>
</comment>
<reference evidence="1 2" key="1">
    <citation type="journal article" date="2024" name="G3 (Bethesda)">
        <title>Genome assembly of Hibiscus sabdariffa L. provides insights into metabolisms of medicinal natural products.</title>
        <authorList>
            <person name="Kim T."/>
        </authorList>
    </citation>
    <scope>NUCLEOTIDE SEQUENCE [LARGE SCALE GENOMIC DNA]</scope>
    <source>
        <strain evidence="1">TK-2024</strain>
        <tissue evidence="1">Old leaves</tissue>
    </source>
</reference>
<organism evidence="1 2">
    <name type="scientific">Hibiscus sabdariffa</name>
    <name type="common">roselle</name>
    <dbReference type="NCBI Taxonomy" id="183260"/>
    <lineage>
        <taxon>Eukaryota</taxon>
        <taxon>Viridiplantae</taxon>
        <taxon>Streptophyta</taxon>
        <taxon>Embryophyta</taxon>
        <taxon>Tracheophyta</taxon>
        <taxon>Spermatophyta</taxon>
        <taxon>Magnoliopsida</taxon>
        <taxon>eudicotyledons</taxon>
        <taxon>Gunneridae</taxon>
        <taxon>Pentapetalae</taxon>
        <taxon>rosids</taxon>
        <taxon>malvids</taxon>
        <taxon>Malvales</taxon>
        <taxon>Malvaceae</taxon>
        <taxon>Malvoideae</taxon>
        <taxon>Hibiscus</taxon>
    </lineage>
</organism>
<sequence>MQFHLLVAENCKLAAGPSAYLDVVRNRCSPYCSDSSFLLHRSCPGSGTLVRGSKPWLAFVSFSSPFITLLSMSSNTISIRARCLLEESMPEKPELPKPGLPKG</sequence>
<name>A0ABR2QKZ5_9ROSI</name>
<dbReference type="EMBL" id="JBBPBN010000036">
    <property type="protein sequence ID" value="KAK9001347.1"/>
    <property type="molecule type" value="Genomic_DNA"/>
</dbReference>
<keyword evidence="2" id="KW-1185">Reference proteome</keyword>
<accession>A0ABR2QKZ5</accession>
<evidence type="ECO:0000313" key="1">
    <source>
        <dbReference type="EMBL" id="KAK9001347.1"/>
    </source>
</evidence>
<dbReference type="Proteomes" id="UP001396334">
    <property type="component" value="Unassembled WGS sequence"/>
</dbReference>
<evidence type="ECO:0000313" key="2">
    <source>
        <dbReference type="Proteomes" id="UP001396334"/>
    </source>
</evidence>
<proteinExistence type="predicted"/>